<name>A0AC35GEY6_9BILA</name>
<proteinExistence type="predicted"/>
<evidence type="ECO:0000313" key="2">
    <source>
        <dbReference type="WBParaSite" id="PS1159_v2.g4663.t1"/>
    </source>
</evidence>
<dbReference type="Proteomes" id="UP000887580">
    <property type="component" value="Unplaced"/>
</dbReference>
<organism evidence="1 2">
    <name type="scientific">Panagrolaimus sp. PS1159</name>
    <dbReference type="NCBI Taxonomy" id="55785"/>
    <lineage>
        <taxon>Eukaryota</taxon>
        <taxon>Metazoa</taxon>
        <taxon>Ecdysozoa</taxon>
        <taxon>Nematoda</taxon>
        <taxon>Chromadorea</taxon>
        <taxon>Rhabditida</taxon>
        <taxon>Tylenchina</taxon>
        <taxon>Panagrolaimomorpha</taxon>
        <taxon>Panagrolaimoidea</taxon>
        <taxon>Panagrolaimidae</taxon>
        <taxon>Panagrolaimus</taxon>
    </lineage>
</organism>
<dbReference type="WBParaSite" id="PS1159_v2.g4663.t1">
    <property type="protein sequence ID" value="PS1159_v2.g4663.t1"/>
    <property type="gene ID" value="PS1159_v2.g4663"/>
</dbReference>
<evidence type="ECO:0000313" key="1">
    <source>
        <dbReference type="Proteomes" id="UP000887580"/>
    </source>
</evidence>
<reference evidence="2" key="1">
    <citation type="submission" date="2022-11" db="UniProtKB">
        <authorList>
            <consortium name="WormBaseParasite"/>
        </authorList>
    </citation>
    <scope>IDENTIFICATION</scope>
</reference>
<sequence length="80" mass="9254">RKFSGPRSRSTEKPDRTEDRKTANTDAEGQQEWNGGEIGDQLWKNEDKDCTIVVGEKEMKAHKLILRSRSEVYKAMFVCH</sequence>
<protein>
    <submittedName>
        <fullName evidence="2">BTB domain-containing protein</fullName>
    </submittedName>
</protein>
<accession>A0AC35GEY6</accession>